<accession>A0A812KEV7</accession>
<gene>
    <name evidence="2" type="ORF">SNAT2548_LOCUS8324</name>
</gene>
<dbReference type="AlphaFoldDB" id="A0A812KEV7"/>
<evidence type="ECO:0000313" key="3">
    <source>
        <dbReference type="Proteomes" id="UP000604046"/>
    </source>
</evidence>
<sequence length="873" mass="96414">MSDSVTEGLEGQKVFEPRKRFLDLDEEDGKRPEERDMELAFSEEMEESFLGLPGLGETNPADGRQADPPKQPAEALPAGGQSKMAKMAPLPLAVESAQGLPQGSKRKSEVSDRMCAVCLLVAAIPKFLFCKMCKRDVQACKADAEREGRLAHWTRLTKTAEGLRHLILHYQKTCPSRGQGVRRDSFDWASYCRKIFTTKQNVTGSLLQYMDWIEWEKHALSKGKTPKEAFDQWQDWETSNEDYDFKGRKDYEKRFAVPVQDYVRKETITGEKEEVSHGCKMKKGKEAEALVDSCHGMIRRAKDTAHGFDLQPFNFGKAQQEADAELESPEKSGGLGWDASSEARFDGDLASLAGDQAAASRTGGAEEDDSGKGKGKGKTRTRDVGRFRVSSFEKQRKIVTNIEQEGKNALKSSQEALLENDGRKDQFSHFFEIVTVRQSLLQAILDKSQDDFKAHVEGMDSKCLSFQPVPKDILMKTWVLQGLKESLETIMQKTTKSEIELLCSGMSDQAAIHIQLRNSLKNSTRDLDNAIKADARKKEREVEAAAKKAAKKKQTADGAAAAATRKAAAAAAKDCERGVTILSTYSDKLKFSWFPRFPDVSKFKARLEEALDAANANQAALQLVADVGGGSVPFVISNMPEIAKLVQESPSLRCMVTNFGHQFPGTQLCRASGRAQCPAKMDEPGGQLLKMMMEAAPFRKDSAVLDEPGYKDLAPILQMALFGFTPEMSYVGFEERGIGQLRYVLQGSRRVITASPRAIQDRFNAGGDAASSVSDMINIWKFIDLAKLTDCSYMFAGVQKAGSLMYIPPGWLVAEEVVNGEKLVGFRVGVLPKHTDACVRDFNAFLKLIPQGHAYQKLATLAHKCIAQQAAAA</sequence>
<keyword evidence="3" id="KW-1185">Reference proteome</keyword>
<organism evidence="2 3">
    <name type="scientific">Symbiodinium natans</name>
    <dbReference type="NCBI Taxonomy" id="878477"/>
    <lineage>
        <taxon>Eukaryota</taxon>
        <taxon>Sar</taxon>
        <taxon>Alveolata</taxon>
        <taxon>Dinophyceae</taxon>
        <taxon>Suessiales</taxon>
        <taxon>Symbiodiniaceae</taxon>
        <taxon>Symbiodinium</taxon>
    </lineage>
</organism>
<comment type="caution">
    <text evidence="2">The sequence shown here is derived from an EMBL/GenBank/DDBJ whole genome shotgun (WGS) entry which is preliminary data.</text>
</comment>
<evidence type="ECO:0000256" key="1">
    <source>
        <dbReference type="SAM" id="MobiDB-lite"/>
    </source>
</evidence>
<feature type="compositionally biased region" description="Basic and acidic residues" evidence="1">
    <location>
        <begin position="13"/>
        <end position="38"/>
    </location>
</feature>
<proteinExistence type="predicted"/>
<protein>
    <submittedName>
        <fullName evidence="2">Uncharacterized protein</fullName>
    </submittedName>
</protein>
<dbReference type="OrthoDB" id="10453930at2759"/>
<dbReference type="Proteomes" id="UP000604046">
    <property type="component" value="Unassembled WGS sequence"/>
</dbReference>
<evidence type="ECO:0000313" key="2">
    <source>
        <dbReference type="EMBL" id="CAE7222758.1"/>
    </source>
</evidence>
<feature type="region of interest" description="Disordered" evidence="1">
    <location>
        <begin position="318"/>
        <end position="339"/>
    </location>
</feature>
<feature type="region of interest" description="Disordered" evidence="1">
    <location>
        <begin position="354"/>
        <end position="381"/>
    </location>
</feature>
<feature type="region of interest" description="Disordered" evidence="1">
    <location>
        <begin position="1"/>
        <end position="81"/>
    </location>
</feature>
<dbReference type="EMBL" id="CAJNDS010000613">
    <property type="protein sequence ID" value="CAE7222758.1"/>
    <property type="molecule type" value="Genomic_DNA"/>
</dbReference>
<reference evidence="2" key="1">
    <citation type="submission" date="2021-02" db="EMBL/GenBank/DDBJ databases">
        <authorList>
            <person name="Dougan E. K."/>
            <person name="Rhodes N."/>
            <person name="Thang M."/>
            <person name="Chan C."/>
        </authorList>
    </citation>
    <scope>NUCLEOTIDE SEQUENCE</scope>
</reference>
<name>A0A812KEV7_9DINO</name>